<reference evidence="1 2" key="1">
    <citation type="submission" date="2024-10" db="EMBL/GenBank/DDBJ databases">
        <authorList>
            <person name="Kim D."/>
        </authorList>
    </citation>
    <scope>NUCLEOTIDE SEQUENCE [LARGE SCALE GENOMIC DNA]</scope>
    <source>
        <strain evidence="1">BH-2024</strain>
    </source>
</reference>
<name>A0ABD2LTZ0_9BILA</name>
<accession>A0ABD2LTZ0</accession>
<evidence type="ECO:0000313" key="1">
    <source>
        <dbReference type="EMBL" id="KAL3117759.1"/>
    </source>
</evidence>
<gene>
    <name evidence="1" type="ORF">niasHT_004888</name>
</gene>
<keyword evidence="2" id="KW-1185">Reference proteome</keyword>
<comment type="caution">
    <text evidence="1">The sequence shown here is derived from an EMBL/GenBank/DDBJ whole genome shotgun (WGS) entry which is preliminary data.</text>
</comment>
<sequence>MDYAGPFFGKMFLVIVDAYSKWPEIFEMNSTGSAATIGIHPTQRHKPFVFGTLLSNVKRTSRTVRRHIQTDVSQIEERRNQRNVGHISGHIPCHAE</sequence>
<dbReference type="AlphaFoldDB" id="A0ABD2LTZ0"/>
<organism evidence="1 2">
    <name type="scientific">Heterodera trifolii</name>
    <dbReference type="NCBI Taxonomy" id="157864"/>
    <lineage>
        <taxon>Eukaryota</taxon>
        <taxon>Metazoa</taxon>
        <taxon>Ecdysozoa</taxon>
        <taxon>Nematoda</taxon>
        <taxon>Chromadorea</taxon>
        <taxon>Rhabditida</taxon>
        <taxon>Tylenchina</taxon>
        <taxon>Tylenchomorpha</taxon>
        <taxon>Tylenchoidea</taxon>
        <taxon>Heteroderidae</taxon>
        <taxon>Heteroderinae</taxon>
        <taxon>Heterodera</taxon>
    </lineage>
</organism>
<dbReference type="EMBL" id="JBICBT010000308">
    <property type="protein sequence ID" value="KAL3117759.1"/>
    <property type="molecule type" value="Genomic_DNA"/>
</dbReference>
<evidence type="ECO:0000313" key="2">
    <source>
        <dbReference type="Proteomes" id="UP001620626"/>
    </source>
</evidence>
<proteinExistence type="predicted"/>
<protein>
    <submittedName>
        <fullName evidence="1">Uncharacterized protein</fullName>
    </submittedName>
</protein>
<dbReference type="Proteomes" id="UP001620626">
    <property type="component" value="Unassembled WGS sequence"/>
</dbReference>